<feature type="domain" description="Coenzyme Q-binding protein COQ10 START" evidence="1">
    <location>
        <begin position="11"/>
        <end position="135"/>
    </location>
</feature>
<dbReference type="Pfam" id="PF03364">
    <property type="entry name" value="Polyketide_cyc"/>
    <property type="match status" value="1"/>
</dbReference>
<dbReference type="RefSeq" id="WP_345494272.1">
    <property type="nucleotide sequence ID" value="NZ_BAABJM010000001.1"/>
</dbReference>
<dbReference type="PANTHER" id="PTHR39683:SF4">
    <property type="entry name" value="COENZYME Q-BINDING PROTEIN COQ10 START DOMAIN-CONTAINING PROTEIN"/>
    <property type="match status" value="1"/>
</dbReference>
<dbReference type="SUPFAM" id="SSF55961">
    <property type="entry name" value="Bet v1-like"/>
    <property type="match status" value="1"/>
</dbReference>
<name>A0ABP9K1U4_9NOCA</name>
<dbReference type="Proteomes" id="UP001500603">
    <property type="component" value="Unassembled WGS sequence"/>
</dbReference>
<evidence type="ECO:0000313" key="2">
    <source>
        <dbReference type="EMBL" id="GAA5047719.1"/>
    </source>
</evidence>
<sequence>MRTKTDIRFVVDLDPAHVMDALAAVEMLPEWSSTYRDARVATRDEAGRPERVFVKADVMGSSDLQVLEYEWTATRSSWTVVDSSRGAKGGGWFDLAETEDGTEIWYHTDVQISLPVPGILLKRTLRKASEAMVPSFIAFVEQFPAPDNPEQYEIL</sequence>
<dbReference type="InterPro" id="IPR005031">
    <property type="entry name" value="COQ10_START"/>
</dbReference>
<gene>
    <name evidence="2" type="ORF">GCM10023318_14610</name>
</gene>
<dbReference type="EMBL" id="BAABJM010000001">
    <property type="protein sequence ID" value="GAA5047719.1"/>
    <property type="molecule type" value="Genomic_DNA"/>
</dbReference>
<keyword evidence="3" id="KW-1185">Reference proteome</keyword>
<protein>
    <recommendedName>
        <fullName evidence="1">Coenzyme Q-binding protein COQ10 START domain-containing protein</fullName>
    </recommendedName>
</protein>
<reference evidence="3" key="1">
    <citation type="journal article" date="2019" name="Int. J. Syst. Evol. Microbiol.">
        <title>The Global Catalogue of Microorganisms (GCM) 10K type strain sequencing project: providing services to taxonomists for standard genome sequencing and annotation.</title>
        <authorList>
            <consortium name="The Broad Institute Genomics Platform"/>
            <consortium name="The Broad Institute Genome Sequencing Center for Infectious Disease"/>
            <person name="Wu L."/>
            <person name="Ma J."/>
        </authorList>
    </citation>
    <scope>NUCLEOTIDE SEQUENCE [LARGE SCALE GENOMIC DNA]</scope>
    <source>
        <strain evidence="3">JCM 18298</strain>
    </source>
</reference>
<comment type="caution">
    <text evidence="2">The sequence shown here is derived from an EMBL/GenBank/DDBJ whole genome shotgun (WGS) entry which is preliminary data.</text>
</comment>
<evidence type="ECO:0000259" key="1">
    <source>
        <dbReference type="Pfam" id="PF03364"/>
    </source>
</evidence>
<accession>A0ABP9K1U4</accession>
<evidence type="ECO:0000313" key="3">
    <source>
        <dbReference type="Proteomes" id="UP001500603"/>
    </source>
</evidence>
<organism evidence="2 3">
    <name type="scientific">Nocardia callitridis</name>
    <dbReference type="NCBI Taxonomy" id="648753"/>
    <lineage>
        <taxon>Bacteria</taxon>
        <taxon>Bacillati</taxon>
        <taxon>Actinomycetota</taxon>
        <taxon>Actinomycetes</taxon>
        <taxon>Mycobacteriales</taxon>
        <taxon>Nocardiaceae</taxon>
        <taxon>Nocardia</taxon>
    </lineage>
</organism>
<dbReference type="Gene3D" id="3.30.530.20">
    <property type="match status" value="1"/>
</dbReference>
<dbReference type="InterPro" id="IPR023393">
    <property type="entry name" value="START-like_dom_sf"/>
</dbReference>
<dbReference type="PANTHER" id="PTHR39683">
    <property type="entry name" value="CONSERVED PROTEIN TB16.3"/>
    <property type="match status" value="1"/>
</dbReference>
<proteinExistence type="predicted"/>